<organism evidence="2 3">
    <name type="scientific">Pseudomonas putida</name>
    <name type="common">Arthrobacter siderocapsulatus</name>
    <dbReference type="NCBI Taxonomy" id="303"/>
    <lineage>
        <taxon>Bacteria</taxon>
        <taxon>Pseudomonadati</taxon>
        <taxon>Pseudomonadota</taxon>
        <taxon>Gammaproteobacteria</taxon>
        <taxon>Pseudomonadales</taxon>
        <taxon>Pseudomonadaceae</taxon>
        <taxon>Pseudomonas</taxon>
    </lineage>
</organism>
<dbReference type="EMBL" id="RJAI01000091">
    <property type="protein sequence ID" value="RNF79966.1"/>
    <property type="molecule type" value="Genomic_DNA"/>
</dbReference>
<dbReference type="Pfam" id="PF24832">
    <property type="entry name" value="DUF7716"/>
    <property type="match status" value="1"/>
</dbReference>
<sequence>MRTYSIREVLENLDKMPDSWFYLPNTSWTLDTKGAFSLDSRDFPPDSTDYLPPQVASEGWIETLDTPMIQDVIDYTDQQLPAATVEDYFEAFKYYFENDAFLEF</sequence>
<protein>
    <recommendedName>
        <fullName evidence="1">DUF7716 domain-containing protein</fullName>
    </recommendedName>
</protein>
<name>A0A3M8SK64_PSEPU</name>
<gene>
    <name evidence="2" type="ORF">EFK07_28255</name>
</gene>
<evidence type="ECO:0000313" key="2">
    <source>
        <dbReference type="EMBL" id="RNF79966.1"/>
    </source>
</evidence>
<reference evidence="2 3" key="1">
    <citation type="submission" date="2018-10" db="EMBL/GenBank/DDBJ databases">
        <title>An outbreak of IMP-63 producing strain in France.</title>
        <authorList>
            <person name="Bour M."/>
            <person name="Liapis E."/>
            <person name="Plesiat P."/>
        </authorList>
    </citation>
    <scope>NUCLEOTIDE SEQUENCE [LARGE SCALE GENOMIC DNA]</scope>
    <source>
        <strain evidence="2 3">12917</strain>
    </source>
</reference>
<dbReference type="Proteomes" id="UP000278162">
    <property type="component" value="Unassembled WGS sequence"/>
</dbReference>
<dbReference type="RefSeq" id="WP_061305611.1">
    <property type="nucleotide sequence ID" value="NZ_RJAI01000091.1"/>
</dbReference>
<dbReference type="InterPro" id="IPR056133">
    <property type="entry name" value="DUF7716"/>
</dbReference>
<dbReference type="AlphaFoldDB" id="A0A3M8SK64"/>
<evidence type="ECO:0000259" key="1">
    <source>
        <dbReference type="Pfam" id="PF24832"/>
    </source>
</evidence>
<comment type="caution">
    <text evidence="2">The sequence shown here is derived from an EMBL/GenBank/DDBJ whole genome shotgun (WGS) entry which is preliminary data.</text>
</comment>
<feature type="domain" description="DUF7716" evidence="1">
    <location>
        <begin position="5"/>
        <end position="104"/>
    </location>
</feature>
<proteinExistence type="predicted"/>
<accession>A0A3M8SK64</accession>
<evidence type="ECO:0000313" key="3">
    <source>
        <dbReference type="Proteomes" id="UP000278162"/>
    </source>
</evidence>